<name>A0A4D7B2I0_9FIRM</name>
<organism evidence="5 6">
    <name type="scientific">Dysosmobacter welbionis</name>
    <dbReference type="NCBI Taxonomy" id="2093857"/>
    <lineage>
        <taxon>Bacteria</taxon>
        <taxon>Bacillati</taxon>
        <taxon>Bacillota</taxon>
        <taxon>Clostridia</taxon>
        <taxon>Eubacteriales</taxon>
        <taxon>Oscillospiraceae</taxon>
        <taxon>Dysosmobacter</taxon>
    </lineage>
</organism>
<dbReference type="Gene3D" id="3.30.43.10">
    <property type="entry name" value="Uridine Diphospho-n-acetylenolpyruvylglucosamine Reductase, domain 2"/>
    <property type="match status" value="1"/>
</dbReference>
<dbReference type="RefSeq" id="WP_025543848.1">
    <property type="nucleotide sequence ID" value="NZ_CP034413.3"/>
</dbReference>
<evidence type="ECO:0000313" key="5">
    <source>
        <dbReference type="EMBL" id="QCI60602.1"/>
    </source>
</evidence>
<dbReference type="Pfam" id="PF00941">
    <property type="entry name" value="FAD_binding_5"/>
    <property type="match status" value="1"/>
</dbReference>
<reference evidence="6" key="1">
    <citation type="submission" date="2018-12" db="EMBL/GenBank/DDBJ databases">
        <title>Dusodibacter welbiota gen. nov., sp. nov., isolated from human faeces and emended description of the Oscillibacter genus.</title>
        <authorList>
            <person name="Le Roy T."/>
            <person name="Van der Smissen P."/>
            <person name="Delzenne N."/>
            <person name="Muccioli G."/>
            <person name="Collet J.F."/>
            <person name="Cani P.D."/>
        </authorList>
    </citation>
    <scope>NUCLEOTIDE SEQUENCE [LARGE SCALE GENOMIC DNA]</scope>
    <source>
        <strain evidence="6">J115</strain>
    </source>
</reference>
<dbReference type="SUPFAM" id="SSF56176">
    <property type="entry name" value="FAD-binding/transporter-associated domain-like"/>
    <property type="match status" value="1"/>
</dbReference>
<keyword evidence="6" id="KW-1185">Reference proteome</keyword>
<dbReference type="GeneID" id="89522496"/>
<evidence type="ECO:0000313" key="6">
    <source>
        <dbReference type="Proteomes" id="UP000298642"/>
    </source>
</evidence>
<dbReference type="InterPro" id="IPR016167">
    <property type="entry name" value="FAD-bd_PCMH_sub1"/>
</dbReference>
<protein>
    <submittedName>
        <fullName evidence="5">Xanthine dehydrogenase FAD-binding subunit XdhB</fullName>
    </submittedName>
</protein>
<dbReference type="InterPro" id="IPR036683">
    <property type="entry name" value="CO_DH_flav_C_dom_sf"/>
</dbReference>
<dbReference type="SMART" id="SM01092">
    <property type="entry name" value="CO_deh_flav_C"/>
    <property type="match status" value="1"/>
</dbReference>
<dbReference type="NCBIfam" id="NF043083">
    <property type="entry name" value="XdhB_XDHase"/>
    <property type="match status" value="1"/>
</dbReference>
<dbReference type="GO" id="GO:0004854">
    <property type="term" value="F:xanthine dehydrogenase activity"/>
    <property type="evidence" value="ECO:0007669"/>
    <property type="project" value="InterPro"/>
</dbReference>
<gene>
    <name evidence="5" type="primary">xdhB</name>
    <name evidence="5" type="ORF">EIO64_16485</name>
</gene>
<dbReference type="SUPFAM" id="SSF55447">
    <property type="entry name" value="CO dehydrogenase flavoprotein C-terminal domain-like"/>
    <property type="match status" value="1"/>
</dbReference>
<dbReference type="InterPro" id="IPR005107">
    <property type="entry name" value="CO_DH_flav_C"/>
</dbReference>
<dbReference type="Gene3D" id="3.30.465.10">
    <property type="match status" value="1"/>
</dbReference>
<dbReference type="InterPro" id="IPR002346">
    <property type="entry name" value="Mopterin_DH_FAD-bd"/>
</dbReference>
<keyword evidence="1" id="KW-0285">Flavoprotein</keyword>
<dbReference type="InterPro" id="IPR016166">
    <property type="entry name" value="FAD-bd_PCMH"/>
</dbReference>
<dbReference type="NCBIfam" id="NF007427">
    <property type="entry name" value="PRK09971.1"/>
    <property type="match status" value="1"/>
</dbReference>
<evidence type="ECO:0000259" key="4">
    <source>
        <dbReference type="PROSITE" id="PS51387"/>
    </source>
</evidence>
<dbReference type="EMBL" id="CP034413">
    <property type="protein sequence ID" value="QCI60602.1"/>
    <property type="molecule type" value="Genomic_DNA"/>
</dbReference>
<sequence>MYDIRQVYQPKDLGEALSLLAEHPDAIVISGGTDVLIKVRERKWKDCSLLSIHRLPQLQGVRREKEELVVGPGTCFDQLHETGVIREHAFCLWQAADQVGSPQIRTVATLGGNICNGAVSADSAPPLLVLNARLELTDISQTKRQLDIGAFYTGPGRTALDRKRELLTAVRIPIIRPGCGSYYIKYGKRNALEISTLGCAAYVELDAGKKTFREVRIAFGVAAPVPMRCPAVEALVKGLPVDRHTLRLLGDAVGRELFPRDSWRASRELRMQLIRELSQRAVEGAVKQAGGILNESDPHDSQRNTSGAGCP</sequence>
<evidence type="ECO:0000256" key="1">
    <source>
        <dbReference type="ARBA" id="ARBA00022630"/>
    </source>
</evidence>
<dbReference type="InterPro" id="IPR036318">
    <property type="entry name" value="FAD-bd_PCMH-like_sf"/>
</dbReference>
<dbReference type="AlphaFoldDB" id="A0A4D7B2I0"/>
<dbReference type="PANTHER" id="PTHR42659:SF9">
    <property type="entry name" value="XANTHINE DEHYDROGENASE FAD-BINDING SUBUNIT XDHB-RELATED"/>
    <property type="match status" value="1"/>
</dbReference>
<evidence type="ECO:0000256" key="3">
    <source>
        <dbReference type="SAM" id="MobiDB-lite"/>
    </source>
</evidence>
<dbReference type="InterPro" id="IPR051312">
    <property type="entry name" value="Diverse_Substr_Oxidored"/>
</dbReference>
<proteinExistence type="predicted"/>
<dbReference type="PROSITE" id="PS51387">
    <property type="entry name" value="FAD_PCMH"/>
    <property type="match status" value="1"/>
</dbReference>
<dbReference type="Pfam" id="PF03450">
    <property type="entry name" value="CO_deh_flav_C"/>
    <property type="match status" value="1"/>
</dbReference>
<dbReference type="Gene3D" id="3.30.390.50">
    <property type="entry name" value="CO dehydrogenase flavoprotein, C-terminal domain"/>
    <property type="match status" value="1"/>
</dbReference>
<accession>A0A4D7B2I0</accession>
<dbReference type="InterPro" id="IPR050031">
    <property type="entry name" value="XdhB_XDHase"/>
</dbReference>
<dbReference type="PANTHER" id="PTHR42659">
    <property type="entry name" value="XANTHINE DEHYDROGENASE SUBUNIT C-RELATED"/>
    <property type="match status" value="1"/>
</dbReference>
<feature type="domain" description="FAD-binding PCMH-type" evidence="4">
    <location>
        <begin position="1"/>
        <end position="177"/>
    </location>
</feature>
<dbReference type="InterPro" id="IPR016169">
    <property type="entry name" value="FAD-bd_PCMH_sub2"/>
</dbReference>
<feature type="region of interest" description="Disordered" evidence="3">
    <location>
        <begin position="290"/>
        <end position="311"/>
    </location>
</feature>
<dbReference type="GO" id="GO:0071949">
    <property type="term" value="F:FAD binding"/>
    <property type="evidence" value="ECO:0007669"/>
    <property type="project" value="InterPro"/>
</dbReference>
<dbReference type="KEGG" id="obj:EIO64_16485"/>
<evidence type="ECO:0000256" key="2">
    <source>
        <dbReference type="ARBA" id="ARBA00023002"/>
    </source>
</evidence>
<keyword evidence="2" id="KW-0560">Oxidoreductase</keyword>
<dbReference type="Proteomes" id="UP000298642">
    <property type="component" value="Chromosome"/>
</dbReference>
<dbReference type="GO" id="GO:0002197">
    <property type="term" value="C:xanthine dehydrogenase complex"/>
    <property type="evidence" value="ECO:0007669"/>
    <property type="project" value="InterPro"/>
</dbReference>